<evidence type="ECO:0000259" key="4">
    <source>
        <dbReference type="PROSITE" id="PS51898"/>
    </source>
</evidence>
<dbReference type="GO" id="GO:0006310">
    <property type="term" value="P:DNA recombination"/>
    <property type="evidence" value="ECO:0007669"/>
    <property type="project" value="UniProtKB-KW"/>
</dbReference>
<dbReference type="InterPro" id="IPR002104">
    <property type="entry name" value="Integrase_catalytic"/>
</dbReference>
<dbReference type="GO" id="GO:0003677">
    <property type="term" value="F:DNA binding"/>
    <property type="evidence" value="ECO:0007669"/>
    <property type="project" value="InterPro"/>
</dbReference>
<sequence>MVERVVSADLKGALATPQKTNYAAITDPKRVAELMRAIDGYQGHPYTVAALTLSALLFVRPGELRAAEWHEIDFDKAEWRIPASKMTMKVEHIVPLSTQALEILGRLEPMTGHARYVLPSIRTDDRCMSVNTVNAALRNLGYSKEEMTAHGFRAMARTILDEVLEERVDLIEHQLAHAVSDPNGRAHNRTAHLPARKLMMQRWADYLERVARETASMKIIPSTACQDAVEGAYLAPSAIGISDGLGDEISAWQRRYELAHFRSFTDSAEVDKLDAEGMALRQKLSMELAQAKPQLFFERYMQEKFRSDILANHNNRMILDRWDALALRDGWLVAGCLFQTVWNLKDGRAPGADIKDYDLFYFDDSDLSEEGERRVQWRVDEVLADLLVPIEVSNQARVHTWYESYFGHPYPPLQSARDGIDRFLIPATCVGVTPDAIYAPNGLQMLYEGVLTMNSLTPHLELFEAKAASYRSRWPWLRSNGSRADITGALLSQLKFEPTRDEWPILLEPMARLAKSLLERGGVPQVRLRYFTDSERNPGGRGKSREDIFVGNGTSGDEILGHPNFLKILDYFLHGPNLPTYVTEKFRDQMSDGQLSGSDVNDLAPYARKITREDGLEPHRAGEEFYKLVLECGGPTYAAESLLSATLLLSANAIAEVGDTTVIDLIATKPNSSDAVLLLHQMRTWNDEYRNLLEKKLEFYEAVIRTGELAKQRPNTSGKNFSVMVIYASPPPDDVLELLSKIKKRMLENQIILRWGKVIDEPIEVDDSTVVKLYILKAVEKFGSLPGENTAEEKERLSTILNDLLLRLIDGVQANSTKLWVLAEFQQSLVLVENEDTEAREHFGSELESIMDVLGIESSDGLLAAYLGGI</sequence>
<dbReference type="InterPro" id="IPR013762">
    <property type="entry name" value="Integrase-like_cat_sf"/>
</dbReference>
<dbReference type="PROSITE" id="PS51898">
    <property type="entry name" value="TYR_RECOMBINASE"/>
    <property type="match status" value="1"/>
</dbReference>
<comment type="caution">
    <text evidence="5">The sequence shown here is derived from an EMBL/GenBank/DDBJ whole genome shotgun (WGS) entry which is preliminary data.</text>
</comment>
<dbReference type="AlphaFoldDB" id="A0A699GE81"/>
<reference evidence="5" key="1">
    <citation type="journal article" date="2019" name="Sci. Rep.">
        <title>Draft genome of Tanacetum cinerariifolium, the natural source of mosquito coil.</title>
        <authorList>
            <person name="Yamashiro T."/>
            <person name="Shiraishi A."/>
            <person name="Satake H."/>
            <person name="Nakayama K."/>
        </authorList>
    </citation>
    <scope>NUCLEOTIDE SEQUENCE</scope>
</reference>
<proteinExistence type="inferred from homology"/>
<dbReference type="InterPro" id="IPR050808">
    <property type="entry name" value="Phage_Integrase"/>
</dbReference>
<evidence type="ECO:0000256" key="1">
    <source>
        <dbReference type="ARBA" id="ARBA00008857"/>
    </source>
</evidence>
<evidence type="ECO:0000256" key="2">
    <source>
        <dbReference type="ARBA" id="ARBA00022908"/>
    </source>
</evidence>
<dbReference type="GO" id="GO:0015074">
    <property type="term" value="P:DNA integration"/>
    <property type="evidence" value="ECO:0007669"/>
    <property type="project" value="UniProtKB-KW"/>
</dbReference>
<protein>
    <submittedName>
        <fullName evidence="5">Beta-hexosaminidase</fullName>
    </submittedName>
</protein>
<keyword evidence="3" id="KW-0233">DNA recombination</keyword>
<keyword evidence="2" id="KW-0229">DNA integration</keyword>
<dbReference type="CDD" id="cd00801">
    <property type="entry name" value="INT_P4_C"/>
    <property type="match status" value="1"/>
</dbReference>
<dbReference type="SUPFAM" id="SSF56349">
    <property type="entry name" value="DNA breaking-rejoining enzymes"/>
    <property type="match status" value="1"/>
</dbReference>
<evidence type="ECO:0000313" key="5">
    <source>
        <dbReference type="EMBL" id="GEU28110.1"/>
    </source>
</evidence>
<organism evidence="5">
    <name type="scientific">Tanacetum cinerariifolium</name>
    <name type="common">Dalmatian daisy</name>
    <name type="synonym">Chrysanthemum cinerariifolium</name>
    <dbReference type="NCBI Taxonomy" id="118510"/>
    <lineage>
        <taxon>Eukaryota</taxon>
        <taxon>Viridiplantae</taxon>
        <taxon>Streptophyta</taxon>
        <taxon>Embryophyta</taxon>
        <taxon>Tracheophyta</taxon>
        <taxon>Spermatophyta</taxon>
        <taxon>Magnoliopsida</taxon>
        <taxon>eudicotyledons</taxon>
        <taxon>Gunneridae</taxon>
        <taxon>Pentapetalae</taxon>
        <taxon>asterids</taxon>
        <taxon>campanulids</taxon>
        <taxon>Asterales</taxon>
        <taxon>Asteraceae</taxon>
        <taxon>Asteroideae</taxon>
        <taxon>Anthemideae</taxon>
        <taxon>Anthemidinae</taxon>
        <taxon>Tanacetum</taxon>
    </lineage>
</organism>
<gene>
    <name evidence="5" type="ORF">Tci_000088</name>
</gene>
<dbReference type="InterPro" id="IPR009267">
    <property type="entry name" value="NTP_transf_6"/>
</dbReference>
<dbReference type="Pfam" id="PF20212">
    <property type="entry name" value="DUF6572"/>
    <property type="match status" value="1"/>
</dbReference>
<dbReference type="Pfam" id="PF06042">
    <property type="entry name" value="NTP_transf_6"/>
    <property type="match status" value="1"/>
</dbReference>
<dbReference type="Pfam" id="PF00589">
    <property type="entry name" value="Phage_integrase"/>
    <property type="match status" value="1"/>
</dbReference>
<evidence type="ECO:0000256" key="3">
    <source>
        <dbReference type="ARBA" id="ARBA00023172"/>
    </source>
</evidence>
<dbReference type="Gene3D" id="1.20.1480.40">
    <property type="entry name" value="Uncharacterised protein PF16133, DUF4844"/>
    <property type="match status" value="1"/>
</dbReference>
<comment type="similarity">
    <text evidence="1">Belongs to the 'phage' integrase family.</text>
</comment>
<dbReference type="Gene3D" id="1.10.443.10">
    <property type="entry name" value="Intergrase catalytic core"/>
    <property type="match status" value="1"/>
</dbReference>
<accession>A0A699GE81</accession>
<dbReference type="InterPro" id="IPR046702">
    <property type="entry name" value="DUF6572"/>
</dbReference>
<name>A0A699GE81_TANCI</name>
<dbReference type="EMBL" id="BKCJ010000001">
    <property type="protein sequence ID" value="GEU28110.1"/>
    <property type="molecule type" value="Genomic_DNA"/>
</dbReference>
<dbReference type="InterPro" id="IPR038360">
    <property type="entry name" value="DUF4844_sf"/>
</dbReference>
<dbReference type="PANTHER" id="PTHR30629">
    <property type="entry name" value="PROPHAGE INTEGRASE"/>
    <property type="match status" value="1"/>
</dbReference>
<feature type="domain" description="Tyr recombinase" evidence="4">
    <location>
        <begin position="20"/>
        <end position="205"/>
    </location>
</feature>
<dbReference type="InterPro" id="IPR032301">
    <property type="entry name" value="DUF4844"/>
</dbReference>
<dbReference type="Pfam" id="PF16133">
    <property type="entry name" value="DUF4844"/>
    <property type="match status" value="1"/>
</dbReference>
<dbReference type="PANTHER" id="PTHR30629:SF2">
    <property type="entry name" value="PROPHAGE INTEGRASE INTS-RELATED"/>
    <property type="match status" value="1"/>
</dbReference>
<dbReference type="InterPro" id="IPR011010">
    <property type="entry name" value="DNA_brk_join_enz"/>
</dbReference>